<dbReference type="RefSeq" id="WP_067648633.1">
    <property type="nucleotide sequence ID" value="NZ_KQ961028.1"/>
</dbReference>
<evidence type="ECO:0008006" key="4">
    <source>
        <dbReference type="Google" id="ProtNLM"/>
    </source>
</evidence>
<proteinExistence type="predicted"/>
<evidence type="ECO:0000313" key="3">
    <source>
        <dbReference type="Proteomes" id="UP000070498"/>
    </source>
</evidence>
<keyword evidence="3" id="KW-1185">Reference proteome</keyword>
<accession>A0A135NZQ0</accession>
<comment type="caution">
    <text evidence="2">The sequence shown here is derived from an EMBL/GenBank/DDBJ whole genome shotgun (WGS) entry which is preliminary data.</text>
</comment>
<evidence type="ECO:0000313" key="2">
    <source>
        <dbReference type="EMBL" id="KXG84650.1"/>
    </source>
</evidence>
<dbReference type="AlphaFoldDB" id="A0A135NZQ0"/>
<dbReference type="Proteomes" id="UP000070498">
    <property type="component" value="Unassembled WGS sequence"/>
</dbReference>
<feature type="region of interest" description="Disordered" evidence="1">
    <location>
        <begin position="146"/>
        <end position="177"/>
    </location>
</feature>
<sequence length="177" mass="19127">MIKLVATGIWILVVTLGGVYAAVTLGNKGANPATEVVHPPHFVQSETVTLPVVVDGTVSGYFILRASLQVDEDALKEVNVPVPVFLTDELYTLLVGDKLVDVKTADKFDVNGFKAKIKDGLNARLEKPMVKQVLIEQMDFISKEEIEARDPNKKPQQIVVNTDPPPPKSTAAASSGH</sequence>
<organism evidence="2 3">
    <name type="scientific">Agrobacterium bohemicum</name>
    <dbReference type="NCBI Taxonomy" id="2052828"/>
    <lineage>
        <taxon>Bacteria</taxon>
        <taxon>Pseudomonadati</taxon>
        <taxon>Pseudomonadota</taxon>
        <taxon>Alphaproteobacteria</taxon>
        <taxon>Hyphomicrobiales</taxon>
        <taxon>Rhizobiaceae</taxon>
        <taxon>Rhizobium/Agrobacterium group</taxon>
        <taxon>Agrobacterium</taxon>
    </lineage>
</organism>
<reference evidence="2 3" key="1">
    <citation type="submission" date="2015-11" db="EMBL/GenBank/DDBJ databases">
        <title>Draft genome sequence of Agrobacterium sp. R89-1.</title>
        <authorList>
            <person name="Zahradnik J."/>
            <person name="Kyslikova E."/>
            <person name="Palyzova A."/>
            <person name="Kyslik P."/>
        </authorList>
    </citation>
    <scope>NUCLEOTIDE SEQUENCE [LARGE SCALE GENOMIC DNA]</scope>
    <source>
        <strain evidence="2 3">R89-1</strain>
    </source>
</reference>
<evidence type="ECO:0000256" key="1">
    <source>
        <dbReference type="SAM" id="MobiDB-lite"/>
    </source>
</evidence>
<name>A0A135NZQ0_9HYPH</name>
<gene>
    <name evidence="2" type="ORF">ATO67_11385</name>
</gene>
<dbReference type="STRING" id="2052828.ATO67_11385"/>
<protein>
    <recommendedName>
        <fullName evidence="4">Flagellar basal body-associated protein FliL</fullName>
    </recommendedName>
</protein>
<dbReference type="EMBL" id="LNUW01000036">
    <property type="protein sequence ID" value="KXG84650.1"/>
    <property type="molecule type" value="Genomic_DNA"/>
</dbReference>